<reference evidence="2 3" key="1">
    <citation type="submission" date="2021-01" db="EMBL/GenBank/DDBJ databases">
        <title>Whole genome shotgun sequence of Actinoplanes durhamensis NBRC 14914.</title>
        <authorList>
            <person name="Komaki H."/>
            <person name="Tamura T."/>
        </authorList>
    </citation>
    <scope>NUCLEOTIDE SEQUENCE [LARGE SCALE GENOMIC DNA]</scope>
    <source>
        <strain evidence="2 3">NBRC 14914</strain>
    </source>
</reference>
<feature type="region of interest" description="Disordered" evidence="1">
    <location>
        <begin position="105"/>
        <end position="125"/>
    </location>
</feature>
<evidence type="ECO:0000313" key="2">
    <source>
        <dbReference type="EMBL" id="GIE02592.1"/>
    </source>
</evidence>
<gene>
    <name evidence="2" type="ORF">Adu01nite_39420</name>
</gene>
<name>A0ABQ3YYC8_9ACTN</name>
<evidence type="ECO:0000256" key="1">
    <source>
        <dbReference type="SAM" id="MobiDB-lite"/>
    </source>
</evidence>
<comment type="caution">
    <text evidence="2">The sequence shown here is derived from an EMBL/GenBank/DDBJ whole genome shotgun (WGS) entry which is preliminary data.</text>
</comment>
<proteinExistence type="predicted"/>
<sequence length="125" mass="13188">MRLESFTAYSRGPGNAELLKAVRDSPTILVGDPGKEIRSFRVAVTSPAGSKRGTGRGSFIDSVLGAVDDFYGQVIQNLKPWMPAPPKLRAAEDVIEAEPVSNSLISTAISSQDGPEVEATDTPAS</sequence>
<organism evidence="2 3">
    <name type="scientific">Paractinoplanes durhamensis</name>
    <dbReference type="NCBI Taxonomy" id="113563"/>
    <lineage>
        <taxon>Bacteria</taxon>
        <taxon>Bacillati</taxon>
        <taxon>Actinomycetota</taxon>
        <taxon>Actinomycetes</taxon>
        <taxon>Micromonosporales</taxon>
        <taxon>Micromonosporaceae</taxon>
        <taxon>Paractinoplanes</taxon>
    </lineage>
</organism>
<protein>
    <submittedName>
        <fullName evidence="2">Uncharacterized protein</fullName>
    </submittedName>
</protein>
<evidence type="ECO:0000313" key="3">
    <source>
        <dbReference type="Proteomes" id="UP000637628"/>
    </source>
</evidence>
<dbReference type="Proteomes" id="UP000637628">
    <property type="component" value="Unassembled WGS sequence"/>
</dbReference>
<keyword evidence="3" id="KW-1185">Reference proteome</keyword>
<dbReference type="EMBL" id="BOML01000032">
    <property type="protein sequence ID" value="GIE02592.1"/>
    <property type="molecule type" value="Genomic_DNA"/>
</dbReference>
<accession>A0ABQ3YYC8</accession>